<reference evidence="1 2" key="1">
    <citation type="submission" date="2018-07" db="EMBL/GenBank/DDBJ databases">
        <title>Genome analysis of Larkinella rosea.</title>
        <authorList>
            <person name="Zhou Z."/>
            <person name="Wang G."/>
        </authorList>
    </citation>
    <scope>NUCLEOTIDE SEQUENCE [LARGE SCALE GENOMIC DNA]</scope>
    <source>
        <strain evidence="2">zzj9</strain>
    </source>
</reference>
<accession>A0A368JIT4</accession>
<dbReference type="AlphaFoldDB" id="A0A368JIT4"/>
<evidence type="ECO:0000313" key="2">
    <source>
        <dbReference type="Proteomes" id="UP000253383"/>
    </source>
</evidence>
<evidence type="ECO:0000313" key="1">
    <source>
        <dbReference type="EMBL" id="RCR67568.1"/>
    </source>
</evidence>
<gene>
    <name evidence="1" type="ORF">DUE52_20920</name>
</gene>
<proteinExistence type="predicted"/>
<organism evidence="1 2">
    <name type="scientific">Larkinella punicea</name>
    <dbReference type="NCBI Taxonomy" id="2315727"/>
    <lineage>
        <taxon>Bacteria</taxon>
        <taxon>Pseudomonadati</taxon>
        <taxon>Bacteroidota</taxon>
        <taxon>Cytophagia</taxon>
        <taxon>Cytophagales</taxon>
        <taxon>Spirosomataceae</taxon>
        <taxon>Larkinella</taxon>
    </lineage>
</organism>
<keyword evidence="2" id="KW-1185">Reference proteome</keyword>
<name>A0A368JIT4_9BACT</name>
<dbReference type="Proteomes" id="UP000253383">
    <property type="component" value="Unassembled WGS sequence"/>
</dbReference>
<comment type="caution">
    <text evidence="1">The sequence shown here is derived from an EMBL/GenBank/DDBJ whole genome shotgun (WGS) entry which is preliminary data.</text>
</comment>
<sequence length="86" mass="9938">MPTTDNPAQDACVLERTVGFNDYDKRSIARIDLYKRGCFGLESKRGTESPDQHFPKKAVLLVRKCLKHRKPDRIIVFRPFFSSLNP</sequence>
<dbReference type="EMBL" id="QOWE01000018">
    <property type="protein sequence ID" value="RCR67568.1"/>
    <property type="molecule type" value="Genomic_DNA"/>
</dbReference>
<protein>
    <submittedName>
        <fullName evidence="1">Uncharacterized protein</fullName>
    </submittedName>
</protein>